<dbReference type="InterPro" id="IPR029485">
    <property type="entry name" value="CAT_C"/>
</dbReference>
<evidence type="ECO:0000256" key="6">
    <source>
        <dbReference type="SAM" id="Phobius"/>
    </source>
</evidence>
<accession>K0SMY5</accession>
<dbReference type="Pfam" id="PF13906">
    <property type="entry name" value="AA_permease_C"/>
    <property type="match status" value="1"/>
</dbReference>
<feature type="transmembrane region" description="Helical" evidence="6">
    <location>
        <begin position="666"/>
        <end position="684"/>
    </location>
</feature>
<evidence type="ECO:0000256" key="3">
    <source>
        <dbReference type="ARBA" id="ARBA00022989"/>
    </source>
</evidence>
<feature type="transmembrane region" description="Helical" evidence="6">
    <location>
        <begin position="466"/>
        <end position="488"/>
    </location>
</feature>
<dbReference type="Pfam" id="PF13520">
    <property type="entry name" value="AA_permease_2"/>
    <property type="match status" value="1"/>
</dbReference>
<dbReference type="EMBL" id="AGNL01015043">
    <property type="protein sequence ID" value="EJK66359.1"/>
    <property type="molecule type" value="Genomic_DNA"/>
</dbReference>
<feature type="transmembrane region" description="Helical" evidence="6">
    <location>
        <begin position="385"/>
        <end position="407"/>
    </location>
</feature>
<feature type="transmembrane region" description="Helical" evidence="6">
    <location>
        <begin position="229"/>
        <end position="251"/>
    </location>
</feature>
<gene>
    <name evidence="8" type="ORF">THAOC_12735</name>
</gene>
<reference evidence="8 9" key="1">
    <citation type="journal article" date="2012" name="Genome Biol.">
        <title>Genome and low-iron response of an oceanic diatom adapted to chronic iron limitation.</title>
        <authorList>
            <person name="Lommer M."/>
            <person name="Specht M."/>
            <person name="Roy A.S."/>
            <person name="Kraemer L."/>
            <person name="Andreson R."/>
            <person name="Gutowska M.A."/>
            <person name="Wolf J."/>
            <person name="Bergner S.V."/>
            <person name="Schilhabel M.B."/>
            <person name="Klostermeier U.C."/>
            <person name="Beiko R.G."/>
            <person name="Rosenstiel P."/>
            <person name="Hippler M."/>
            <person name="Laroche J."/>
        </authorList>
    </citation>
    <scope>NUCLEOTIDE SEQUENCE [LARGE SCALE GENOMIC DNA]</scope>
    <source>
        <strain evidence="8 9">CCMP1005</strain>
    </source>
</reference>
<dbReference type="Proteomes" id="UP000266841">
    <property type="component" value="Unassembled WGS sequence"/>
</dbReference>
<feature type="transmembrane region" description="Helical" evidence="6">
    <location>
        <begin position="263"/>
        <end position="280"/>
    </location>
</feature>
<feature type="compositionally biased region" description="Basic and acidic residues" evidence="5">
    <location>
        <begin position="132"/>
        <end position="147"/>
    </location>
</feature>
<sequence length="843" mass="90925">MQQTQTTVNRSYISRQRTDTSTMPTRDMASQEKGAKQRLEKGQTALNPPSIREFPLAVCEKRTNRAVVDLSPKTAAEARALKYDSTRHKDTYLPHSSLPAASGRQGDKADRPTGERPGGVLEPSKIQATRGRQHDQSQLKGEDNLFRRERHRKTKTKDEGPSRTPWRRSRFSSLGVRPTSPTRGRAGTRPSASSARGAAGEEEEDDEYFDPNGRTGEQRREAPLRHMNLFDLVAFGVGCTVGSGVFVLAGMAASEYAGPASSVSYLLAGLVASLSGLPYAELSAAFPLDGSTYSYAYIALGEVFAVVSSLCQTLEYGAAGAAVARSWGNKFVDWVGSGDDTTAVGRFLNPGGGVNPMAGVIALVCSLILLLGVRESKAATNVVSTTKVLLIMFMTVSGFLLASGVVPKAEDGPATFDNWSPFFPDEFRPQGIVDGASILFFAYLGFDCICNLSGEAKDPVRDVPRAVILTLAIDGAVYFLAALALTAMQPYSDISAVSGFSRAFGANGWAWAEALCLAGEIVVLPLVVLTSIQSQTRLFFAMSKDRLVPAFFGKLSFSRPCCGGSREDKDGSSKKADAHAVGNLTRNTQFCGLATVLLATFVPFRYIESLISAGALLLFSITCCCLLTVRYKCPSETYLGLDIDDNASFLSLAVARSRKELSLGRILVLLNAFSIASGLCFGYVKNSAASYSLSAVFFVLAFMVAHYMSHFEEASATRFALDRNGYLDRGRRRFRTPLVPYLPSLAIYANGFMIAHVGWQGLAMLAAYLSVGVAGYLLFGSGRSLVASPPDESHHEDSRIASSLQEAFLEDGEEGREGGESSNIDRGKSEIEKTILNKERRIV</sequence>
<dbReference type="PANTHER" id="PTHR43243">
    <property type="entry name" value="INNER MEMBRANE TRANSPORTER YGJI-RELATED"/>
    <property type="match status" value="1"/>
</dbReference>
<keyword evidence="3 6" id="KW-1133">Transmembrane helix</keyword>
<dbReference type="Gene3D" id="1.20.1740.10">
    <property type="entry name" value="Amino acid/polyamine transporter I"/>
    <property type="match status" value="1"/>
</dbReference>
<feature type="transmembrane region" description="Helical" evidence="6">
    <location>
        <begin position="354"/>
        <end position="373"/>
    </location>
</feature>
<dbReference type="AlphaFoldDB" id="K0SMY5"/>
<keyword evidence="9" id="KW-1185">Reference proteome</keyword>
<name>K0SMY5_THAOC</name>
<evidence type="ECO:0000256" key="5">
    <source>
        <dbReference type="SAM" id="MobiDB-lite"/>
    </source>
</evidence>
<feature type="compositionally biased region" description="Basic and acidic residues" evidence="5">
    <location>
        <begin position="29"/>
        <end position="41"/>
    </location>
</feature>
<feature type="transmembrane region" description="Helical" evidence="6">
    <location>
        <begin position="761"/>
        <end position="779"/>
    </location>
</feature>
<feature type="transmembrane region" description="Helical" evidence="6">
    <location>
        <begin position="292"/>
        <end position="310"/>
    </location>
</feature>
<evidence type="ECO:0000313" key="9">
    <source>
        <dbReference type="Proteomes" id="UP000266841"/>
    </source>
</evidence>
<feature type="compositionally biased region" description="Acidic residues" evidence="5">
    <location>
        <begin position="200"/>
        <end position="209"/>
    </location>
</feature>
<comment type="subcellular location">
    <subcellularLocation>
        <location evidence="1">Membrane</location>
        <topology evidence="1">Multi-pass membrane protein</topology>
    </subcellularLocation>
</comment>
<proteinExistence type="predicted"/>
<comment type="caution">
    <text evidence="8">The sequence shown here is derived from an EMBL/GenBank/DDBJ whole genome shotgun (WGS) entry which is preliminary data.</text>
</comment>
<dbReference type="OrthoDB" id="5982228at2759"/>
<feature type="compositionally biased region" description="Low complexity" evidence="5">
    <location>
        <begin position="183"/>
        <end position="198"/>
    </location>
</feature>
<evidence type="ECO:0000259" key="7">
    <source>
        <dbReference type="Pfam" id="PF13906"/>
    </source>
</evidence>
<feature type="region of interest" description="Disordered" evidence="5">
    <location>
        <begin position="86"/>
        <end position="217"/>
    </location>
</feature>
<feature type="transmembrane region" description="Helical" evidence="6">
    <location>
        <begin position="427"/>
        <end position="446"/>
    </location>
</feature>
<feature type="region of interest" description="Disordered" evidence="5">
    <location>
        <begin position="1"/>
        <end position="51"/>
    </location>
</feature>
<keyword evidence="2 6" id="KW-0812">Transmembrane</keyword>
<evidence type="ECO:0000256" key="4">
    <source>
        <dbReference type="ARBA" id="ARBA00023136"/>
    </source>
</evidence>
<evidence type="ECO:0000256" key="2">
    <source>
        <dbReference type="ARBA" id="ARBA00022692"/>
    </source>
</evidence>
<feature type="compositionally biased region" description="Basic and acidic residues" evidence="5">
    <location>
        <begin position="105"/>
        <end position="114"/>
    </location>
</feature>
<dbReference type="PANTHER" id="PTHR43243:SF82">
    <property type="entry name" value="CATIONIC AMINO ACID TRANSPORTER C-TERMINAL DOMAIN-CONTAINING PROTEIN"/>
    <property type="match status" value="1"/>
</dbReference>
<dbReference type="InterPro" id="IPR002293">
    <property type="entry name" value="AA/rel_permease1"/>
</dbReference>
<feature type="transmembrane region" description="Helical" evidence="6">
    <location>
        <begin position="690"/>
        <end position="708"/>
    </location>
</feature>
<dbReference type="GO" id="GO:0016020">
    <property type="term" value="C:membrane"/>
    <property type="evidence" value="ECO:0007669"/>
    <property type="project" value="UniProtKB-SubCell"/>
</dbReference>
<feature type="region of interest" description="Disordered" evidence="5">
    <location>
        <begin position="810"/>
        <end position="830"/>
    </location>
</feature>
<feature type="compositionally biased region" description="Polar residues" evidence="5">
    <location>
        <begin position="1"/>
        <end position="24"/>
    </location>
</feature>
<dbReference type="GO" id="GO:0015171">
    <property type="term" value="F:amino acid transmembrane transporter activity"/>
    <property type="evidence" value="ECO:0007669"/>
    <property type="project" value="TreeGrafter"/>
</dbReference>
<protein>
    <recommendedName>
        <fullName evidence="7">Cationic amino acid transporter C-terminal domain-containing protein</fullName>
    </recommendedName>
</protein>
<organism evidence="8 9">
    <name type="scientific">Thalassiosira oceanica</name>
    <name type="common">Marine diatom</name>
    <dbReference type="NCBI Taxonomy" id="159749"/>
    <lineage>
        <taxon>Eukaryota</taxon>
        <taxon>Sar</taxon>
        <taxon>Stramenopiles</taxon>
        <taxon>Ochrophyta</taxon>
        <taxon>Bacillariophyta</taxon>
        <taxon>Coscinodiscophyceae</taxon>
        <taxon>Thalassiosirophycidae</taxon>
        <taxon>Thalassiosirales</taxon>
        <taxon>Thalassiosiraceae</taxon>
        <taxon>Thalassiosira</taxon>
    </lineage>
</organism>
<evidence type="ECO:0000256" key="1">
    <source>
        <dbReference type="ARBA" id="ARBA00004141"/>
    </source>
</evidence>
<feature type="domain" description="Cationic amino acid transporter C-terminal" evidence="7">
    <location>
        <begin position="734"/>
        <end position="781"/>
    </location>
</feature>
<dbReference type="eggNOG" id="KOG1286">
    <property type="taxonomic scope" value="Eukaryota"/>
</dbReference>
<feature type="transmembrane region" description="Helical" evidence="6">
    <location>
        <begin position="610"/>
        <end position="629"/>
    </location>
</feature>
<keyword evidence="4 6" id="KW-0472">Membrane</keyword>
<feature type="compositionally biased region" description="Basic and acidic residues" evidence="5">
    <location>
        <begin position="815"/>
        <end position="830"/>
    </location>
</feature>
<feature type="transmembrane region" description="Helical" evidence="6">
    <location>
        <begin position="508"/>
        <end position="532"/>
    </location>
</feature>
<evidence type="ECO:0000313" key="8">
    <source>
        <dbReference type="EMBL" id="EJK66359.1"/>
    </source>
</evidence>